<comment type="caution">
    <text evidence="2">The sequence shown here is derived from an EMBL/GenBank/DDBJ whole genome shotgun (WGS) entry which is preliminary data.</text>
</comment>
<reference evidence="2" key="1">
    <citation type="submission" date="2015-02" db="EMBL/GenBank/DDBJ databases">
        <title>A novel member of the family Ruminococcaceae isolated from human feces.</title>
        <authorList>
            <person name="Shkoporov A.N."/>
            <person name="Chaplin A.V."/>
            <person name="Motuzova O.V."/>
            <person name="Kafarskaia L.I."/>
            <person name="Khokhlova E.V."/>
            <person name="Efimov B.A."/>
        </authorList>
    </citation>
    <scope>NUCLEOTIDE SEQUENCE [LARGE SCALE GENOMIC DNA]</scope>
    <source>
        <strain evidence="2">585-1</strain>
    </source>
</reference>
<name>A0A0D8J2I7_9FIRM</name>
<accession>A0A0D8J2I7</accession>
<dbReference type="EMBL" id="JXXK01000003">
    <property type="protein sequence ID" value="KJF40959.1"/>
    <property type="molecule type" value="Genomic_DNA"/>
</dbReference>
<gene>
    <name evidence="2" type="ORF">TQ39_03875</name>
</gene>
<feature type="transmembrane region" description="Helical" evidence="1">
    <location>
        <begin position="270"/>
        <end position="287"/>
    </location>
</feature>
<feature type="transmembrane region" description="Helical" evidence="1">
    <location>
        <begin position="173"/>
        <end position="197"/>
    </location>
</feature>
<feature type="transmembrane region" description="Helical" evidence="1">
    <location>
        <begin position="344"/>
        <end position="363"/>
    </location>
</feature>
<organism evidence="2 3">
    <name type="scientific">Ruthenibacterium lactatiformans</name>
    <dbReference type="NCBI Taxonomy" id="1550024"/>
    <lineage>
        <taxon>Bacteria</taxon>
        <taxon>Bacillati</taxon>
        <taxon>Bacillota</taxon>
        <taxon>Clostridia</taxon>
        <taxon>Eubacteriales</taxon>
        <taxon>Oscillospiraceae</taxon>
        <taxon>Ruthenibacterium</taxon>
    </lineage>
</organism>
<dbReference type="InterPro" id="IPR045691">
    <property type="entry name" value="DUF6056"/>
</dbReference>
<feature type="transmembrane region" description="Helical" evidence="1">
    <location>
        <begin position="370"/>
        <end position="390"/>
    </location>
</feature>
<evidence type="ECO:0000313" key="2">
    <source>
        <dbReference type="EMBL" id="KJF40959.1"/>
    </source>
</evidence>
<keyword evidence="1" id="KW-0812">Transmembrane</keyword>
<sequence>MNMLRRSVGRAVRSRIVPYVALYAVLLALHLQFTLGTGDDPMYAAMLDQYSLAYFSLWHYYTWSARTLIEAVVCIVEALPAIVWRLADPLCITLCAACIVRLARLEDRPAGRWAVCGLTLCYPWQDMSSAGWVCTTLVFVWPLLAALAALLPLGKSLRGNRPRAWQCAAALPLTLYAANMELLAGLLTLLLLAYLAWCLWAHRRPHWLAWAQLGLCAANIVYALTCPGTALRYGNEVTSWFQDYGMRSLWQNFELGISAAMSRMVLEPHLLFFVFFVLLACAVWARYRQPLYRLFSLFPVSAALVLGVLGGPLRALAPRLSFFADAVTEKGTLTPLNAWTLKRWLPFLLLCAVLFACALELYLALGHGAAAYAGVAVYLSGFASYGAMGFSPSIWASGARSGFFFAFALVAAGALVLRALPEKRMPWRVFGCTAAVCALAQCLSLLGA</sequence>
<dbReference type="Proteomes" id="UP000032483">
    <property type="component" value="Unassembled WGS sequence"/>
</dbReference>
<evidence type="ECO:0000256" key="1">
    <source>
        <dbReference type="SAM" id="Phobius"/>
    </source>
</evidence>
<dbReference type="GeneID" id="42855773"/>
<protein>
    <submittedName>
        <fullName evidence="2">Uncharacterized protein</fullName>
    </submittedName>
</protein>
<feature type="transmembrane region" description="Helical" evidence="1">
    <location>
        <begin position="402"/>
        <end position="420"/>
    </location>
</feature>
<feature type="transmembrane region" description="Helical" evidence="1">
    <location>
        <begin position="294"/>
        <end position="313"/>
    </location>
</feature>
<evidence type="ECO:0000313" key="3">
    <source>
        <dbReference type="Proteomes" id="UP000032483"/>
    </source>
</evidence>
<proteinExistence type="predicted"/>
<dbReference type="Pfam" id="PF19528">
    <property type="entry name" value="DUF6056"/>
    <property type="match status" value="1"/>
</dbReference>
<feature type="transmembrane region" description="Helical" evidence="1">
    <location>
        <begin position="130"/>
        <end position="153"/>
    </location>
</feature>
<dbReference type="RefSeq" id="WP_050004626.1">
    <property type="nucleotide sequence ID" value="NZ_CAUEXJ010000007.1"/>
</dbReference>
<keyword evidence="3" id="KW-1185">Reference proteome</keyword>
<keyword evidence="1" id="KW-1133">Transmembrane helix</keyword>
<dbReference type="AlphaFoldDB" id="A0A0D8J2I7"/>
<keyword evidence="1" id="KW-0472">Membrane</keyword>